<accession>A0A8E6B907</accession>
<feature type="compositionally biased region" description="Basic residues" evidence="1">
    <location>
        <begin position="1080"/>
        <end position="1093"/>
    </location>
</feature>
<organism evidence="3 4">
    <name type="scientific">Telmatocola sphagniphila</name>
    <dbReference type="NCBI Taxonomy" id="1123043"/>
    <lineage>
        <taxon>Bacteria</taxon>
        <taxon>Pseudomonadati</taxon>
        <taxon>Planctomycetota</taxon>
        <taxon>Planctomycetia</taxon>
        <taxon>Gemmatales</taxon>
        <taxon>Gemmataceae</taxon>
    </lineage>
</organism>
<evidence type="ECO:0000313" key="3">
    <source>
        <dbReference type="EMBL" id="QVL34108.1"/>
    </source>
</evidence>
<dbReference type="GO" id="GO:0005886">
    <property type="term" value="C:plasma membrane"/>
    <property type="evidence" value="ECO:0007669"/>
    <property type="project" value="TreeGrafter"/>
</dbReference>
<dbReference type="SUPFAM" id="SSF82866">
    <property type="entry name" value="Multidrug efflux transporter AcrB transmembrane domain"/>
    <property type="match status" value="2"/>
</dbReference>
<feature type="transmembrane region" description="Helical" evidence="2">
    <location>
        <begin position="462"/>
        <end position="489"/>
    </location>
</feature>
<evidence type="ECO:0000313" key="4">
    <source>
        <dbReference type="Proteomes" id="UP000676194"/>
    </source>
</evidence>
<dbReference type="EMBL" id="CP074694">
    <property type="protein sequence ID" value="QVL34108.1"/>
    <property type="molecule type" value="Genomic_DNA"/>
</dbReference>
<dbReference type="AlphaFoldDB" id="A0A8E6B907"/>
<feature type="transmembrane region" description="Helical" evidence="2">
    <location>
        <begin position="1027"/>
        <end position="1050"/>
    </location>
</feature>
<dbReference type="Gene3D" id="3.30.70.1430">
    <property type="entry name" value="Multidrug efflux transporter AcrB pore domain"/>
    <property type="match status" value="2"/>
</dbReference>
<keyword evidence="2" id="KW-0472">Membrane</keyword>
<protein>
    <submittedName>
        <fullName evidence="3">Efflux RND transporter permease subunit</fullName>
    </submittedName>
</protein>
<dbReference type="RefSeq" id="WP_213499081.1">
    <property type="nucleotide sequence ID" value="NZ_CP074694.1"/>
</dbReference>
<dbReference type="KEGG" id="tsph:KIH39_09435"/>
<feature type="transmembrane region" description="Helical" evidence="2">
    <location>
        <begin position="917"/>
        <end position="938"/>
    </location>
</feature>
<dbReference type="InterPro" id="IPR001036">
    <property type="entry name" value="Acrflvin-R"/>
</dbReference>
<name>A0A8E6B907_9BACT</name>
<dbReference type="SUPFAM" id="SSF82693">
    <property type="entry name" value="Multidrug efflux transporter AcrB pore domain, PN1, PN2, PC1 and PC2 subdomains"/>
    <property type="match status" value="2"/>
</dbReference>
<feature type="transmembrane region" description="Helical" evidence="2">
    <location>
        <begin position="996"/>
        <end position="1015"/>
    </location>
</feature>
<feature type="transmembrane region" description="Helical" evidence="2">
    <location>
        <begin position="950"/>
        <end position="971"/>
    </location>
</feature>
<feature type="transmembrane region" description="Helical" evidence="2">
    <location>
        <begin position="525"/>
        <end position="543"/>
    </location>
</feature>
<dbReference type="Proteomes" id="UP000676194">
    <property type="component" value="Chromosome"/>
</dbReference>
<keyword evidence="4" id="KW-1185">Reference proteome</keyword>
<keyword evidence="2" id="KW-1133">Transmembrane helix</keyword>
<evidence type="ECO:0000256" key="2">
    <source>
        <dbReference type="SAM" id="Phobius"/>
    </source>
</evidence>
<reference evidence="3" key="1">
    <citation type="submission" date="2021-05" db="EMBL/GenBank/DDBJ databases">
        <title>Complete genome sequence of the cellulolytic planctomycete Telmatocola sphagniphila SP2T and characterization of the first cellulase from planctomycetes.</title>
        <authorList>
            <person name="Rakitin A.L."/>
            <person name="Beletsky A.V."/>
            <person name="Naumoff D.G."/>
            <person name="Kulichevskaya I.S."/>
            <person name="Mardanov A.V."/>
            <person name="Ravin N.V."/>
            <person name="Dedysh S.N."/>
        </authorList>
    </citation>
    <scope>NUCLEOTIDE SEQUENCE</scope>
    <source>
        <strain evidence="3">SP2T</strain>
    </source>
</reference>
<feature type="transmembrane region" description="Helical" evidence="2">
    <location>
        <begin position="358"/>
        <end position="378"/>
    </location>
</feature>
<dbReference type="Gene3D" id="3.30.2090.10">
    <property type="entry name" value="Multidrug efflux transporter AcrB TolC docking domain, DN and DC subdomains"/>
    <property type="match status" value="2"/>
</dbReference>
<feature type="transmembrane region" description="Helical" evidence="2">
    <location>
        <begin position="12"/>
        <end position="29"/>
    </location>
</feature>
<dbReference type="GO" id="GO:0042910">
    <property type="term" value="F:xenobiotic transmembrane transporter activity"/>
    <property type="evidence" value="ECO:0007669"/>
    <property type="project" value="TreeGrafter"/>
</dbReference>
<dbReference type="Gene3D" id="3.30.70.1440">
    <property type="entry name" value="Multidrug efflux transporter AcrB pore domain"/>
    <property type="match status" value="1"/>
</dbReference>
<dbReference type="PANTHER" id="PTHR32063">
    <property type="match status" value="1"/>
</dbReference>
<gene>
    <name evidence="3" type="ORF">KIH39_09435</name>
</gene>
<dbReference type="SUPFAM" id="SSF82714">
    <property type="entry name" value="Multidrug efflux transporter AcrB TolC docking domain, DN and DC subdomains"/>
    <property type="match status" value="2"/>
</dbReference>
<feature type="transmembrane region" description="Helical" evidence="2">
    <location>
        <begin position="431"/>
        <end position="450"/>
    </location>
</feature>
<sequence>MKALDLAFRHPVAVMVAMLGIAFASLFAVSRMRTDVFPDLNLPVIYVAQPYGGMDPAQMEGLISSYYEYAFLYMNGIDHVESRNIQNLALLKLYFHPGTNMAQAMAEAGIYANRAKAYFPPGTVTPFIIRLDASSVPVAYLTLSSESRAIKELSDLMLFRLRPILASLPGASAPQPFGGSLRSIIVSLDPERLRAYNLSPQDVASALSNGNIITPSGNARIKDQMPIVSVNSIVVDPQDLGNIPIKVEEHVYLRDLLKGKIEDGMDIPSGWALVNGRRAVYMPILKTGDASTLTVVNELKENLAQMQSVLPEDVKLSLEFDQSPYVTGAVSGVVEESALGALLTGLMVLLFLRDWRSVIVVVLTIPLALMGAVVGLWATGQTINLMTLGGLSLAVGILVDEGTVVIENIHSQMEIQPTTARAILVGTSETMVPNMLAMLCILAVFLPSFLMEGAARGLFVPLAISVGFAMITAFALSITFVPVLSVWLLKHIEVDEHQVHGTFSFETFRLFYARTVGRILPRRKFIVPIYLVIMASLLVLFGSQVGREIAPQVDSGQFQMRIKAPTGTRLELTEELTRESLEVIKDVVGEENLAISVAYVGTTAPTYTANAIYLWTSGTDQAVVRVALKKDSGLRVEAIKERLRTELNDRLSGWLKNRLIQYGISPELADQRITQLKFSFEPADVVNQVMSFGASTPIEVAVSGPFQTENRQYAEKVAAKLSEITSLRDLQFVQANDYPRIKVEVDRERAGLAGLTVSEAASSLIAATYSSRYANVVFWADPTSGIGYQVQVQVPPARMNSMAEVGEIPVKSTDEGGLVLLRDVARIEKGTMPEEYDRINQKRMVTLTANVVGEDLGRAADKIAEAIKEAGDAPRGAKIEVRGQVPPMLQMFSGLATGLGLAVIVVFLMLTAYFQSLRLALVSVATTPAVVAGVSIALYSTGTTLNIESFMGAIMAIGVAVANAILLVTFAERDRQAGVGSSEAARTGAEERLRPILMTSCAMIAGMVPMALGMGEGGEQTAPLGRAVIGGLLFATFTTLLVLPAVFAIVMHKCPIGSSSLDPDDPESKFFLTRRLKQAKAKLTARKPTKQKKPAVSTTH</sequence>
<evidence type="ECO:0000256" key="1">
    <source>
        <dbReference type="SAM" id="MobiDB-lite"/>
    </source>
</evidence>
<dbReference type="PRINTS" id="PR00702">
    <property type="entry name" value="ACRIFLAVINRP"/>
</dbReference>
<proteinExistence type="predicted"/>
<dbReference type="Gene3D" id="1.20.1640.10">
    <property type="entry name" value="Multidrug efflux transporter AcrB transmembrane domain"/>
    <property type="match status" value="2"/>
</dbReference>
<dbReference type="InterPro" id="IPR027463">
    <property type="entry name" value="AcrB_DN_DC_subdom"/>
</dbReference>
<feature type="region of interest" description="Disordered" evidence="1">
    <location>
        <begin position="1080"/>
        <end position="1100"/>
    </location>
</feature>
<dbReference type="PANTHER" id="PTHR32063:SF8">
    <property type="entry name" value="CATION EFFLUX PROTEIN"/>
    <property type="match status" value="1"/>
</dbReference>
<keyword evidence="2" id="KW-0812">Transmembrane</keyword>
<feature type="transmembrane region" description="Helical" evidence="2">
    <location>
        <begin position="888"/>
        <end position="910"/>
    </location>
</feature>
<dbReference type="Pfam" id="PF00873">
    <property type="entry name" value="ACR_tran"/>
    <property type="match status" value="1"/>
</dbReference>
<dbReference type="Gene3D" id="3.30.70.1320">
    <property type="entry name" value="Multidrug efflux transporter AcrB pore domain like"/>
    <property type="match status" value="1"/>
</dbReference>